<dbReference type="HOGENOM" id="CLU_1573123_0_0_1"/>
<feature type="compositionally biased region" description="Basic and acidic residues" evidence="1">
    <location>
        <begin position="75"/>
        <end position="94"/>
    </location>
</feature>
<feature type="region of interest" description="Disordered" evidence="1">
    <location>
        <begin position="1"/>
        <end position="26"/>
    </location>
</feature>
<name>A0A0E0EW01_9ORYZ</name>
<evidence type="ECO:0000313" key="3">
    <source>
        <dbReference type="Proteomes" id="UP000008021"/>
    </source>
</evidence>
<reference evidence="2" key="1">
    <citation type="submission" date="2015-04" db="UniProtKB">
        <authorList>
            <consortium name="EnsemblPlants"/>
        </authorList>
    </citation>
    <scope>IDENTIFICATION</scope>
</reference>
<keyword evidence="3" id="KW-1185">Reference proteome</keyword>
<organism evidence="2">
    <name type="scientific">Oryza meridionalis</name>
    <dbReference type="NCBI Taxonomy" id="40149"/>
    <lineage>
        <taxon>Eukaryota</taxon>
        <taxon>Viridiplantae</taxon>
        <taxon>Streptophyta</taxon>
        <taxon>Embryophyta</taxon>
        <taxon>Tracheophyta</taxon>
        <taxon>Spermatophyta</taxon>
        <taxon>Magnoliopsida</taxon>
        <taxon>Liliopsida</taxon>
        <taxon>Poales</taxon>
        <taxon>Poaceae</taxon>
        <taxon>BOP clade</taxon>
        <taxon>Oryzoideae</taxon>
        <taxon>Oryzeae</taxon>
        <taxon>Oryzinae</taxon>
        <taxon>Oryza</taxon>
    </lineage>
</organism>
<dbReference type="Gramene" id="OMERI10G02480.1">
    <property type="protein sequence ID" value="OMERI10G02480.1"/>
    <property type="gene ID" value="OMERI10G02480"/>
</dbReference>
<evidence type="ECO:0008006" key="4">
    <source>
        <dbReference type="Google" id="ProtNLM"/>
    </source>
</evidence>
<reference evidence="2" key="2">
    <citation type="submission" date="2018-05" db="EMBL/GenBank/DDBJ databases">
        <title>OmerRS3 (Oryza meridionalis Reference Sequence Version 3).</title>
        <authorList>
            <person name="Zhang J."/>
            <person name="Kudrna D."/>
            <person name="Lee S."/>
            <person name="Talag J."/>
            <person name="Welchert J."/>
            <person name="Wing R.A."/>
        </authorList>
    </citation>
    <scope>NUCLEOTIDE SEQUENCE [LARGE SCALE GENOMIC DNA]</scope>
    <source>
        <strain evidence="2">cv. OR44</strain>
    </source>
</reference>
<feature type="region of interest" description="Disordered" evidence="1">
    <location>
        <begin position="45"/>
        <end position="100"/>
    </location>
</feature>
<sequence length="170" mass="17509">MEPIADEKAHPGHGLGGSGEGSSGDGVLLRRRVASAAGLLQRWNLQRIDGEGGGGGILADAKDHGEASLSGGVSSEEKGKIGSMRDAKKDDAHQRKVSSVVGSPAPTWALAFQPSQGTSFPGSVYGLVSVSPFSSSAAKEQDGWAYQELCFLSRKSNGGGDFVGAQIWPK</sequence>
<evidence type="ECO:0000256" key="1">
    <source>
        <dbReference type="SAM" id="MobiDB-lite"/>
    </source>
</evidence>
<proteinExistence type="predicted"/>
<evidence type="ECO:0000313" key="2">
    <source>
        <dbReference type="EnsemblPlants" id="OMERI10G02480.1"/>
    </source>
</evidence>
<accession>A0A0E0EW01</accession>
<dbReference type="EnsemblPlants" id="OMERI10G02480.1">
    <property type="protein sequence ID" value="OMERI10G02480.1"/>
    <property type="gene ID" value="OMERI10G02480"/>
</dbReference>
<dbReference type="Proteomes" id="UP000008021">
    <property type="component" value="Chromosome 10"/>
</dbReference>
<feature type="compositionally biased region" description="Gly residues" evidence="1">
    <location>
        <begin position="13"/>
        <end position="24"/>
    </location>
</feature>
<feature type="compositionally biased region" description="Basic and acidic residues" evidence="1">
    <location>
        <begin position="1"/>
        <end position="10"/>
    </location>
</feature>
<protein>
    <recommendedName>
        <fullName evidence="4">DUF834 domain-containing protein</fullName>
    </recommendedName>
</protein>
<dbReference type="AlphaFoldDB" id="A0A0E0EW01"/>